<keyword evidence="6 8" id="KW-1133">Transmembrane helix</keyword>
<feature type="transmembrane region" description="Helical" evidence="8">
    <location>
        <begin position="60"/>
        <end position="81"/>
    </location>
</feature>
<dbReference type="GO" id="GO:0005886">
    <property type="term" value="C:plasma membrane"/>
    <property type="evidence" value="ECO:0007669"/>
    <property type="project" value="UniProtKB-SubCell"/>
</dbReference>
<dbReference type="AlphaFoldDB" id="A0A918BGH6"/>
<name>A0A918BGH6_9ACTN</name>
<dbReference type="GO" id="GO:0016763">
    <property type="term" value="F:pentosyltransferase activity"/>
    <property type="evidence" value="ECO:0007669"/>
    <property type="project" value="TreeGrafter"/>
</dbReference>
<dbReference type="InterPro" id="IPR050297">
    <property type="entry name" value="LipidA_mod_glycosyltrf_83"/>
</dbReference>
<keyword evidence="7 8" id="KW-0472">Membrane</keyword>
<evidence type="ECO:0000256" key="7">
    <source>
        <dbReference type="ARBA" id="ARBA00023136"/>
    </source>
</evidence>
<keyword evidence="2" id="KW-1003">Cell membrane</keyword>
<evidence type="ECO:0000256" key="6">
    <source>
        <dbReference type="ARBA" id="ARBA00022989"/>
    </source>
</evidence>
<evidence type="ECO:0000256" key="4">
    <source>
        <dbReference type="ARBA" id="ARBA00022679"/>
    </source>
</evidence>
<organism evidence="10 11">
    <name type="scientific">Streptomyces ruber</name>
    <dbReference type="NCBI Taxonomy" id="83378"/>
    <lineage>
        <taxon>Bacteria</taxon>
        <taxon>Bacillati</taxon>
        <taxon>Actinomycetota</taxon>
        <taxon>Actinomycetes</taxon>
        <taxon>Kitasatosporales</taxon>
        <taxon>Streptomycetaceae</taxon>
        <taxon>Streptomyces</taxon>
    </lineage>
</organism>
<comment type="caution">
    <text evidence="10">The sequence shown here is derived from an EMBL/GenBank/DDBJ whole genome shotgun (WGS) entry which is preliminary data.</text>
</comment>
<comment type="subcellular location">
    <subcellularLocation>
        <location evidence="1">Cell membrane</location>
        <topology evidence="1">Multi-pass membrane protein</topology>
    </subcellularLocation>
</comment>
<feature type="transmembrane region" description="Helical" evidence="8">
    <location>
        <begin position="172"/>
        <end position="191"/>
    </location>
</feature>
<evidence type="ECO:0000313" key="11">
    <source>
        <dbReference type="Proteomes" id="UP000620156"/>
    </source>
</evidence>
<proteinExistence type="predicted"/>
<evidence type="ECO:0000313" key="10">
    <source>
        <dbReference type="EMBL" id="GGQ65106.1"/>
    </source>
</evidence>
<dbReference type="GO" id="GO:0009103">
    <property type="term" value="P:lipopolysaccharide biosynthetic process"/>
    <property type="evidence" value="ECO:0007669"/>
    <property type="project" value="UniProtKB-ARBA"/>
</dbReference>
<reference evidence="10" key="2">
    <citation type="submission" date="2020-09" db="EMBL/GenBank/DDBJ databases">
        <authorList>
            <person name="Sun Q."/>
            <person name="Ohkuma M."/>
        </authorList>
    </citation>
    <scope>NUCLEOTIDE SEQUENCE</scope>
    <source>
        <strain evidence="10">JCM 3131</strain>
    </source>
</reference>
<evidence type="ECO:0000256" key="8">
    <source>
        <dbReference type="SAM" id="Phobius"/>
    </source>
</evidence>
<dbReference type="GO" id="GO:0010041">
    <property type="term" value="P:response to iron(III) ion"/>
    <property type="evidence" value="ECO:0007669"/>
    <property type="project" value="TreeGrafter"/>
</dbReference>
<keyword evidence="4" id="KW-0808">Transferase</keyword>
<feature type="transmembrane region" description="Helical" evidence="8">
    <location>
        <begin position="119"/>
        <end position="137"/>
    </location>
</feature>
<protein>
    <recommendedName>
        <fullName evidence="9">Glycosyltransferase RgtA/B/C/D-like domain-containing protein</fullName>
    </recommendedName>
</protein>
<accession>A0A918BGH6</accession>
<dbReference type="PANTHER" id="PTHR33908:SF3">
    <property type="entry name" value="UNDECAPRENYL PHOSPHATE-ALPHA-4-AMINO-4-DEOXY-L-ARABINOSE ARABINOSYL TRANSFERASE"/>
    <property type="match status" value="1"/>
</dbReference>
<reference evidence="10" key="1">
    <citation type="journal article" date="2014" name="Int. J. Syst. Evol. Microbiol.">
        <title>Complete genome sequence of Corynebacterium casei LMG S-19264T (=DSM 44701T), isolated from a smear-ripened cheese.</title>
        <authorList>
            <consortium name="US DOE Joint Genome Institute (JGI-PGF)"/>
            <person name="Walter F."/>
            <person name="Albersmeier A."/>
            <person name="Kalinowski J."/>
            <person name="Ruckert C."/>
        </authorList>
    </citation>
    <scope>NUCLEOTIDE SEQUENCE</scope>
    <source>
        <strain evidence="10">JCM 3131</strain>
    </source>
</reference>
<dbReference type="Proteomes" id="UP000620156">
    <property type="component" value="Unassembled WGS sequence"/>
</dbReference>
<evidence type="ECO:0000256" key="2">
    <source>
        <dbReference type="ARBA" id="ARBA00022475"/>
    </source>
</evidence>
<dbReference type="InterPro" id="IPR038731">
    <property type="entry name" value="RgtA/B/C-like"/>
</dbReference>
<dbReference type="RefSeq" id="WP_189218100.1">
    <property type="nucleotide sequence ID" value="NZ_BMQK01000008.1"/>
</dbReference>
<feature type="transmembrane region" description="Helical" evidence="8">
    <location>
        <begin position="212"/>
        <end position="230"/>
    </location>
</feature>
<feature type="domain" description="Glycosyltransferase RgtA/B/C/D-like" evidence="9">
    <location>
        <begin position="80"/>
        <end position="224"/>
    </location>
</feature>
<sequence length="494" mass="52559">MPARRPGLPPRSAVPRTRTPAYVTVLAPAVLTVLLGLWGIRREGSLWQDEAVTYDMAHRALPDLWATLGHVDAVHGLYYLVMHGVFRIWDGGLVALRLPSVLAMAGAAAGVAALGRRFAGTRAGLAAGAVFALLPVVQRYAQEGRSYALVTALVVAQTCVLVRACAERRRGWWAGYTVLGTLAVLLHEFALPALAAHGVTVLAARLPRTARAAWAAACCCITVVTAPLVLLSLRQSRQVDWIAAPTAHDVLGFLLTAGAGLACATVLRRRTTAVSRRAGLGTAALPLLLLLLPPALLLLACVLRPLYVDRYVLYAQAGLALLAGAALDRVWRSVTPRAVPALTTAAAAVVVAVLGPVGTDLRSPESRTDDVRAVSRALRDVAVPGDGVLFLPGSRRVWALQQEPASYGLEDIALADAPHASHTLYGEESPPAGIRGSMLRVSRIVVVREPTRERHESDAREEAKEATLRACFARRDSRVVGTARIDVYARGDAC</sequence>
<dbReference type="EMBL" id="BMQK01000008">
    <property type="protein sequence ID" value="GGQ65106.1"/>
    <property type="molecule type" value="Genomic_DNA"/>
</dbReference>
<feature type="transmembrane region" description="Helical" evidence="8">
    <location>
        <begin position="313"/>
        <end position="331"/>
    </location>
</feature>
<keyword evidence="11" id="KW-1185">Reference proteome</keyword>
<feature type="transmembrane region" description="Helical" evidence="8">
    <location>
        <begin position="21"/>
        <end position="40"/>
    </location>
</feature>
<keyword evidence="5 8" id="KW-0812">Transmembrane</keyword>
<gene>
    <name evidence="10" type="ORF">GCM10010145_38730</name>
</gene>
<evidence type="ECO:0000259" key="9">
    <source>
        <dbReference type="Pfam" id="PF13231"/>
    </source>
</evidence>
<dbReference type="PANTHER" id="PTHR33908">
    <property type="entry name" value="MANNOSYLTRANSFERASE YKCB-RELATED"/>
    <property type="match status" value="1"/>
</dbReference>
<evidence type="ECO:0000256" key="3">
    <source>
        <dbReference type="ARBA" id="ARBA00022676"/>
    </source>
</evidence>
<feature type="transmembrane region" description="Helical" evidence="8">
    <location>
        <begin position="279"/>
        <end position="307"/>
    </location>
</feature>
<evidence type="ECO:0000256" key="5">
    <source>
        <dbReference type="ARBA" id="ARBA00022692"/>
    </source>
</evidence>
<evidence type="ECO:0000256" key="1">
    <source>
        <dbReference type="ARBA" id="ARBA00004651"/>
    </source>
</evidence>
<feature type="transmembrane region" description="Helical" evidence="8">
    <location>
        <begin position="338"/>
        <end position="358"/>
    </location>
</feature>
<keyword evidence="3" id="KW-0328">Glycosyltransferase</keyword>
<dbReference type="Pfam" id="PF13231">
    <property type="entry name" value="PMT_2"/>
    <property type="match status" value="1"/>
</dbReference>
<feature type="transmembrane region" description="Helical" evidence="8">
    <location>
        <begin position="93"/>
        <end position="113"/>
    </location>
</feature>